<dbReference type="AlphaFoldDB" id="A0A5J5WVC9"/>
<dbReference type="InterPro" id="IPR042197">
    <property type="entry name" value="Apaf_helical"/>
</dbReference>
<dbReference type="InterPro" id="IPR003591">
    <property type="entry name" value="Leu-rich_rpt_typical-subtyp"/>
</dbReference>
<dbReference type="SUPFAM" id="SSF52540">
    <property type="entry name" value="P-loop containing nucleoside triphosphate hydrolases"/>
    <property type="match status" value="1"/>
</dbReference>
<dbReference type="Pfam" id="PF23598">
    <property type="entry name" value="LRR_14"/>
    <property type="match status" value="1"/>
</dbReference>
<organism evidence="10 11">
    <name type="scientific">Gossypium barbadense</name>
    <name type="common">Sea Island cotton</name>
    <name type="synonym">Hibiscus barbadensis</name>
    <dbReference type="NCBI Taxonomy" id="3634"/>
    <lineage>
        <taxon>Eukaryota</taxon>
        <taxon>Viridiplantae</taxon>
        <taxon>Streptophyta</taxon>
        <taxon>Embryophyta</taxon>
        <taxon>Tracheophyta</taxon>
        <taxon>Spermatophyta</taxon>
        <taxon>Magnoliopsida</taxon>
        <taxon>eudicotyledons</taxon>
        <taxon>Gunneridae</taxon>
        <taxon>Pentapetalae</taxon>
        <taxon>rosids</taxon>
        <taxon>malvids</taxon>
        <taxon>Malvales</taxon>
        <taxon>Malvaceae</taxon>
        <taxon>Malvoideae</taxon>
        <taxon>Gossypium</taxon>
    </lineage>
</organism>
<evidence type="ECO:0000256" key="8">
    <source>
        <dbReference type="SAM" id="MobiDB-lite"/>
    </source>
</evidence>
<dbReference type="EMBL" id="CM018202">
    <property type="protein sequence ID" value="KAB2095793.1"/>
    <property type="molecule type" value="Genomic_DNA"/>
</dbReference>
<dbReference type="Pfam" id="PF00931">
    <property type="entry name" value="NB-ARC"/>
    <property type="match status" value="1"/>
</dbReference>
<evidence type="ECO:0000256" key="5">
    <source>
        <dbReference type="ARBA" id="ARBA00022821"/>
    </source>
</evidence>
<dbReference type="PANTHER" id="PTHR11017">
    <property type="entry name" value="LEUCINE-RICH REPEAT-CONTAINING PROTEIN"/>
    <property type="match status" value="1"/>
</dbReference>
<dbReference type="GO" id="GO:0051707">
    <property type="term" value="P:response to other organism"/>
    <property type="evidence" value="ECO:0007669"/>
    <property type="project" value="UniProtKB-ARBA"/>
</dbReference>
<keyword evidence="6" id="KW-0520">NAD</keyword>
<dbReference type="GO" id="GO:0061809">
    <property type="term" value="F:NAD+ nucleosidase activity, cyclic ADP-ribose generating"/>
    <property type="evidence" value="ECO:0007669"/>
    <property type="project" value="UniProtKB-EC"/>
</dbReference>
<feature type="compositionally biased region" description="Basic and acidic residues" evidence="8">
    <location>
        <begin position="1166"/>
        <end position="1181"/>
    </location>
</feature>
<protein>
    <recommendedName>
        <fullName evidence="1">ADP-ribosyl cyclase/cyclic ADP-ribose hydrolase</fullName>
        <ecNumber evidence="1">3.2.2.6</ecNumber>
    </recommendedName>
</protein>
<dbReference type="GO" id="GO:0043531">
    <property type="term" value="F:ADP binding"/>
    <property type="evidence" value="ECO:0007669"/>
    <property type="project" value="InterPro"/>
</dbReference>
<dbReference type="Pfam" id="PF01582">
    <property type="entry name" value="TIR"/>
    <property type="match status" value="1"/>
</dbReference>
<dbReference type="PANTHER" id="PTHR11017:SF559">
    <property type="entry name" value="DISEASE RESISTANCE PROTEIN CHL1"/>
    <property type="match status" value="1"/>
</dbReference>
<dbReference type="FunFam" id="3.40.50.10140:FF:000007">
    <property type="entry name" value="Disease resistance protein (TIR-NBS-LRR class)"/>
    <property type="match status" value="1"/>
</dbReference>
<evidence type="ECO:0000256" key="7">
    <source>
        <dbReference type="ARBA" id="ARBA00047304"/>
    </source>
</evidence>
<dbReference type="OrthoDB" id="982879at2759"/>
<dbReference type="InterPro" id="IPR027417">
    <property type="entry name" value="P-loop_NTPase"/>
</dbReference>
<dbReference type="InterPro" id="IPR055414">
    <property type="entry name" value="LRR_R13L4/SHOC2-like"/>
</dbReference>
<sequence length="1228" mass="138971">MVRFDNETSSSSSSSSSSASSSLESSSSVSRGKYDVFLSFRGEDTRRNFTDHLYAAFKRRGIITFWDDEKLETGEPIAPELFKAIHESWCSVIVLSEGYCFSSWCLEELSEIIQQKNDKGHKVFPIFYYVDPSDLRKQTGKVQEAFLKHENNFQDNKEKTQRWRSALTQAANIKGWHLSNRHESELIGEIIKKVSTKLCQTFASAPNDMIGIESRLEELNCKIGIGEEDDSVQIIGICGMGGLGKTTLARFVYTQISSHFEGQSFLADVREIAEKHGLVCLQKQLLSQIFPEESFNFFNVHDGNDIIRHMLSHKKIFVVVDDVDNIQHLKCLIGKRAWFGLGSRIIITTRDEHLLQIYGVDDVYNPTKLNAKEALRLFSLKAFKSETPAMEFFELSKRVVEYANGLPLALEVFGSFLSGRSDEVQWRSGIERLKKESNKEILDRLQISFDGLEQSEKDIFLDIACFFKGENKDMVTKILDGCGFFPDIGIDVLIKKSLITIDEDNKLSMHDLLQEMGRKIVYQESPNEPGKRSRLWEEKDTNYVLIENTATEAVQGLVIDSIRKQNTWTLSAAAFLTMNRLRLLRVFNVPNSRDFKYLSSELRLLEWHGYPFKSFPSSFQLENLVALLLPYSRIEKLWKPKMPVYNLKLVDLKGSKNLVKTPDFSMAPNLESLILEGTGIVDFDPTVKFLRRLKLLNLRNCKRLRIFPSKIGNGSLETLILSGCSNIERIPEIVGEMECLKELCLDGTGIKELPSSIGHLRRLMLLNLKDCSKLESLPSSIGGCEFLKTLILSGCSKLKNFPESLQQLESLEELDLSETAITTPPSFIFHMENLKFLSFQGCKGPPYRVRSHWRFISRPTPRLSTNSMTLKLPVILSGLSSLKELNLDDCNLNDGAIPDDIIRLSSLEALRLSDNNFRTLPTTLGGLSKLTDLVLTDCKRLKSLPELPASIKLWLDGCGSLEAVANSTTTFNSRVDGYICAFNCFKLAEGNNAVTMLKTRLKTVANARTKYYDIFIPGSEIPVWFSSQTDVSSKSIIKMQLPPNFLNDTQFLGFAFCCLFFSDFNNKPWRGEHISYRTVIHGRNYSRQVESSFCHLKGNSTRVTEDHLWIHYLPCAKINLSSLVELATPLQIEVVVNIFGINSVVKKCGARIVHEKDLEEMDHTINEHSEPTSSKFDDIHSNDGSNENNIGAPVKRKWLNAKAGDQQGKITLFCASCQSDIVNHRLLS</sequence>
<keyword evidence="4" id="KW-0378">Hydrolase</keyword>
<feature type="region of interest" description="Disordered" evidence="8">
    <location>
        <begin position="1"/>
        <end position="26"/>
    </location>
</feature>
<dbReference type="Proteomes" id="UP000327439">
    <property type="component" value="Chromosome A01"/>
</dbReference>
<dbReference type="Gene3D" id="3.40.50.300">
    <property type="entry name" value="P-loop containing nucleotide triphosphate hydrolases"/>
    <property type="match status" value="1"/>
</dbReference>
<dbReference type="InterPro" id="IPR044974">
    <property type="entry name" value="Disease_R_plants"/>
</dbReference>
<dbReference type="Pfam" id="PF23282">
    <property type="entry name" value="WHD_ROQ1"/>
    <property type="match status" value="1"/>
</dbReference>
<feature type="region of interest" description="Disordered" evidence="8">
    <location>
        <begin position="1166"/>
        <end position="1191"/>
    </location>
</feature>
<dbReference type="InterPro" id="IPR035897">
    <property type="entry name" value="Toll_tir_struct_dom_sf"/>
</dbReference>
<evidence type="ECO:0000313" key="11">
    <source>
        <dbReference type="Proteomes" id="UP000327439"/>
    </source>
</evidence>
<dbReference type="InterPro" id="IPR058192">
    <property type="entry name" value="WHD_ROQ1-like"/>
</dbReference>
<dbReference type="InterPro" id="IPR045344">
    <property type="entry name" value="C-JID"/>
</dbReference>
<dbReference type="GO" id="GO:0006952">
    <property type="term" value="P:defense response"/>
    <property type="evidence" value="ECO:0007669"/>
    <property type="project" value="UniProtKB-KW"/>
</dbReference>
<evidence type="ECO:0000256" key="6">
    <source>
        <dbReference type="ARBA" id="ARBA00023027"/>
    </source>
</evidence>
<dbReference type="InterPro" id="IPR002182">
    <property type="entry name" value="NB-ARC"/>
</dbReference>
<feature type="domain" description="TIR" evidence="9">
    <location>
        <begin position="32"/>
        <end position="198"/>
    </location>
</feature>
<dbReference type="InterPro" id="IPR000157">
    <property type="entry name" value="TIR_dom"/>
</dbReference>
<accession>A0A5J5WVC9</accession>
<gene>
    <name evidence="10" type="ORF">ES319_A01G064300v1</name>
</gene>
<dbReference type="SMART" id="SM00369">
    <property type="entry name" value="LRR_TYP"/>
    <property type="match status" value="4"/>
</dbReference>
<dbReference type="InterPro" id="IPR032675">
    <property type="entry name" value="LRR_dom_sf"/>
</dbReference>
<name>A0A5J5WVC9_GOSBA</name>
<evidence type="ECO:0000259" key="9">
    <source>
        <dbReference type="PROSITE" id="PS50104"/>
    </source>
</evidence>
<dbReference type="SUPFAM" id="SSF52200">
    <property type="entry name" value="Toll/Interleukin receptor TIR domain"/>
    <property type="match status" value="1"/>
</dbReference>
<evidence type="ECO:0000256" key="3">
    <source>
        <dbReference type="ARBA" id="ARBA00022737"/>
    </source>
</evidence>
<keyword evidence="5" id="KW-0611">Plant defense</keyword>
<dbReference type="PRINTS" id="PR00364">
    <property type="entry name" value="DISEASERSIST"/>
</dbReference>
<keyword evidence="11" id="KW-1185">Reference proteome</keyword>
<feature type="compositionally biased region" description="Low complexity" evidence="8">
    <location>
        <begin position="9"/>
        <end position="26"/>
    </location>
</feature>
<dbReference type="SUPFAM" id="SSF52058">
    <property type="entry name" value="L domain-like"/>
    <property type="match status" value="1"/>
</dbReference>
<proteinExistence type="predicted"/>
<dbReference type="EC" id="3.2.2.6" evidence="1"/>
<evidence type="ECO:0000256" key="1">
    <source>
        <dbReference type="ARBA" id="ARBA00011982"/>
    </source>
</evidence>
<dbReference type="SMART" id="SM00255">
    <property type="entry name" value="TIR"/>
    <property type="match status" value="1"/>
</dbReference>
<dbReference type="PROSITE" id="PS50104">
    <property type="entry name" value="TIR"/>
    <property type="match status" value="1"/>
</dbReference>
<dbReference type="Pfam" id="PF20160">
    <property type="entry name" value="C-JID"/>
    <property type="match status" value="1"/>
</dbReference>
<dbReference type="Gene3D" id="1.10.8.430">
    <property type="entry name" value="Helical domain of apoptotic protease-activating factors"/>
    <property type="match status" value="1"/>
</dbReference>
<keyword evidence="3" id="KW-0677">Repeat</keyword>
<evidence type="ECO:0000256" key="4">
    <source>
        <dbReference type="ARBA" id="ARBA00022801"/>
    </source>
</evidence>
<evidence type="ECO:0000313" key="10">
    <source>
        <dbReference type="EMBL" id="KAB2095793.1"/>
    </source>
</evidence>
<reference evidence="11" key="1">
    <citation type="journal article" date="2020" name="Nat. Genet.">
        <title>Genomic diversifications of five Gossypium allopolyploid species and their impact on cotton improvement.</title>
        <authorList>
            <person name="Chen Z.J."/>
            <person name="Sreedasyam A."/>
            <person name="Ando A."/>
            <person name="Song Q."/>
            <person name="De Santiago L.M."/>
            <person name="Hulse-Kemp A.M."/>
            <person name="Ding M."/>
            <person name="Ye W."/>
            <person name="Kirkbride R.C."/>
            <person name="Jenkins J."/>
            <person name="Plott C."/>
            <person name="Lovell J."/>
            <person name="Lin Y.M."/>
            <person name="Vaughn R."/>
            <person name="Liu B."/>
            <person name="Simpson S."/>
            <person name="Scheffler B.E."/>
            <person name="Wen L."/>
            <person name="Saski C.A."/>
            <person name="Grover C.E."/>
            <person name="Hu G."/>
            <person name="Conover J.L."/>
            <person name="Carlson J.W."/>
            <person name="Shu S."/>
            <person name="Boston L.B."/>
            <person name="Williams M."/>
            <person name="Peterson D.G."/>
            <person name="McGee K."/>
            <person name="Jones D.C."/>
            <person name="Wendel J.F."/>
            <person name="Stelly D.M."/>
            <person name="Grimwood J."/>
            <person name="Schmutz J."/>
        </authorList>
    </citation>
    <scope>NUCLEOTIDE SEQUENCE [LARGE SCALE GENOMIC DNA]</scope>
    <source>
        <strain evidence="11">cv. 3-79</strain>
    </source>
</reference>
<comment type="catalytic activity">
    <reaction evidence="7">
        <text>NAD(+) + H2O = ADP-D-ribose + nicotinamide + H(+)</text>
        <dbReference type="Rhea" id="RHEA:16301"/>
        <dbReference type="ChEBI" id="CHEBI:15377"/>
        <dbReference type="ChEBI" id="CHEBI:15378"/>
        <dbReference type="ChEBI" id="CHEBI:17154"/>
        <dbReference type="ChEBI" id="CHEBI:57540"/>
        <dbReference type="ChEBI" id="CHEBI:57967"/>
        <dbReference type="EC" id="3.2.2.6"/>
    </reaction>
    <physiologicalReaction direction="left-to-right" evidence="7">
        <dbReference type="Rhea" id="RHEA:16302"/>
    </physiologicalReaction>
</comment>
<keyword evidence="2" id="KW-0433">Leucine-rich repeat</keyword>
<dbReference type="Gene3D" id="3.40.50.10140">
    <property type="entry name" value="Toll/interleukin-1 receptor homology (TIR) domain"/>
    <property type="match status" value="1"/>
</dbReference>
<dbReference type="Gene3D" id="3.80.10.10">
    <property type="entry name" value="Ribonuclease Inhibitor"/>
    <property type="match status" value="2"/>
</dbReference>
<dbReference type="GO" id="GO:0007165">
    <property type="term" value="P:signal transduction"/>
    <property type="evidence" value="ECO:0007669"/>
    <property type="project" value="InterPro"/>
</dbReference>
<evidence type="ECO:0000256" key="2">
    <source>
        <dbReference type="ARBA" id="ARBA00022614"/>
    </source>
</evidence>